<evidence type="ECO:0008006" key="5">
    <source>
        <dbReference type="Google" id="ProtNLM"/>
    </source>
</evidence>
<name>A0ABN3UET9_9MICO</name>
<dbReference type="InterPro" id="IPR054817">
    <property type="entry name" value="Glycosyl_F510_1955-like"/>
</dbReference>
<protein>
    <recommendedName>
        <fullName evidence="5">Exo-alpha-sialidase</fullName>
    </recommendedName>
</protein>
<evidence type="ECO:0000313" key="3">
    <source>
        <dbReference type="EMBL" id="GAA2731439.1"/>
    </source>
</evidence>
<comment type="caution">
    <text evidence="3">The sequence shown here is derived from an EMBL/GenBank/DDBJ whole genome shotgun (WGS) entry which is preliminary data.</text>
</comment>
<dbReference type="InterPro" id="IPR015943">
    <property type="entry name" value="WD40/YVTN_repeat-like_dom_sf"/>
</dbReference>
<dbReference type="Proteomes" id="UP001501326">
    <property type="component" value="Unassembled WGS sequence"/>
</dbReference>
<dbReference type="SUPFAM" id="SSF110296">
    <property type="entry name" value="Oligoxyloglucan reducing end-specific cellobiohydrolase"/>
    <property type="match status" value="1"/>
</dbReference>
<gene>
    <name evidence="3" type="ORF">GCM10009867_05050</name>
</gene>
<organism evidence="3 4">
    <name type="scientific">Pedococcus aerophilus</name>
    <dbReference type="NCBI Taxonomy" id="436356"/>
    <lineage>
        <taxon>Bacteria</taxon>
        <taxon>Bacillati</taxon>
        <taxon>Actinomycetota</taxon>
        <taxon>Actinomycetes</taxon>
        <taxon>Micrococcales</taxon>
        <taxon>Intrasporangiaceae</taxon>
        <taxon>Pedococcus</taxon>
    </lineage>
</organism>
<evidence type="ECO:0000256" key="2">
    <source>
        <dbReference type="SAM" id="SignalP"/>
    </source>
</evidence>
<sequence>MFRRAITLAASSMLVAAVAACSSGSPEGVTTAPPGSSAPALGHVHGLGVDPADGTLYVASHTGVYRLAANGSADRVADRYQDTMGFAVVGPGNFLASGHPDLREDLPGQLGLIESKDSAKTWTAVSLQGKADFHAIEPAGRRTYAYDSVNGALITSTNRRDWTVMENQELLDLAADPSHPRVLFATTPEGQVLRSEDGSKLTPVTGAPRLGPLDWQTDGPLVGVGADGTVSVSSDEGATWAKKGTVAGQVEALDVIPGRWHVATDRGIYESTDDGQTWMPVLVATTNH</sequence>
<evidence type="ECO:0000313" key="4">
    <source>
        <dbReference type="Proteomes" id="UP001501326"/>
    </source>
</evidence>
<dbReference type="PROSITE" id="PS51257">
    <property type="entry name" value="PROKAR_LIPOPROTEIN"/>
    <property type="match status" value="1"/>
</dbReference>
<dbReference type="EMBL" id="BAAARN010000001">
    <property type="protein sequence ID" value="GAA2731439.1"/>
    <property type="molecule type" value="Genomic_DNA"/>
</dbReference>
<reference evidence="3 4" key="1">
    <citation type="journal article" date="2019" name="Int. J. Syst. Evol. Microbiol.">
        <title>The Global Catalogue of Microorganisms (GCM) 10K type strain sequencing project: providing services to taxonomists for standard genome sequencing and annotation.</title>
        <authorList>
            <consortium name="The Broad Institute Genomics Platform"/>
            <consortium name="The Broad Institute Genome Sequencing Center for Infectious Disease"/>
            <person name="Wu L."/>
            <person name="Ma J."/>
        </authorList>
    </citation>
    <scope>NUCLEOTIDE SEQUENCE [LARGE SCALE GENOMIC DNA]</scope>
    <source>
        <strain evidence="3 4">JCM 16378</strain>
    </source>
</reference>
<feature type="signal peptide" evidence="2">
    <location>
        <begin position="1"/>
        <end position="19"/>
    </location>
</feature>
<accession>A0ABN3UET9</accession>
<feature type="region of interest" description="Disordered" evidence="1">
    <location>
        <begin position="193"/>
        <end position="216"/>
    </location>
</feature>
<dbReference type="NCBIfam" id="NF045728">
    <property type="entry name" value="glycosyl_F510_1955"/>
    <property type="match status" value="1"/>
</dbReference>
<keyword evidence="2" id="KW-0732">Signal</keyword>
<proteinExistence type="predicted"/>
<feature type="chain" id="PRO_5045083883" description="Exo-alpha-sialidase" evidence="2">
    <location>
        <begin position="20"/>
        <end position="288"/>
    </location>
</feature>
<evidence type="ECO:0000256" key="1">
    <source>
        <dbReference type="SAM" id="MobiDB-lite"/>
    </source>
</evidence>
<dbReference type="Gene3D" id="2.130.10.10">
    <property type="entry name" value="YVTN repeat-like/Quinoprotein amine dehydrogenase"/>
    <property type="match status" value="2"/>
</dbReference>
<keyword evidence="4" id="KW-1185">Reference proteome</keyword>